<dbReference type="RefSeq" id="WP_271013775.1">
    <property type="nucleotide sequence ID" value="NZ_JAQIFT010000074.1"/>
</dbReference>
<dbReference type="GO" id="GO:0005829">
    <property type="term" value="C:cytosol"/>
    <property type="evidence" value="ECO:0007669"/>
    <property type="project" value="TreeGrafter"/>
</dbReference>
<dbReference type="PANTHER" id="PTHR11076:SF33">
    <property type="entry name" value="DNA POLYMERASE KAPPA"/>
    <property type="match status" value="1"/>
</dbReference>
<feature type="binding site" evidence="16">
    <location>
        <position position="8"/>
    </location>
    <ligand>
        <name>Mg(2+)</name>
        <dbReference type="ChEBI" id="CHEBI:18420"/>
    </ligand>
</feature>
<evidence type="ECO:0000256" key="2">
    <source>
        <dbReference type="ARBA" id="ARBA00010945"/>
    </source>
</evidence>
<dbReference type="InterPro" id="IPR017961">
    <property type="entry name" value="DNA_pol_Y-fam_little_finger"/>
</dbReference>
<keyword evidence="13 16" id="KW-0238">DNA-binding</keyword>
<comment type="similarity">
    <text evidence="2 16">Belongs to the DNA polymerase type-Y family.</text>
</comment>
<evidence type="ECO:0000256" key="15">
    <source>
        <dbReference type="ARBA" id="ARBA00049244"/>
    </source>
</evidence>
<evidence type="ECO:0000256" key="7">
    <source>
        <dbReference type="ARBA" id="ARBA00022695"/>
    </source>
</evidence>
<evidence type="ECO:0000313" key="19">
    <source>
        <dbReference type="Proteomes" id="UP001169242"/>
    </source>
</evidence>
<keyword evidence="8 16" id="KW-0235">DNA replication</keyword>
<dbReference type="EC" id="2.7.7.7" evidence="16"/>
<evidence type="ECO:0000256" key="12">
    <source>
        <dbReference type="ARBA" id="ARBA00022932"/>
    </source>
</evidence>
<dbReference type="NCBIfam" id="NF010731">
    <property type="entry name" value="PRK14133.1"/>
    <property type="match status" value="1"/>
</dbReference>
<keyword evidence="7 16" id="KW-0548">Nucleotidyltransferase</keyword>
<evidence type="ECO:0000256" key="5">
    <source>
        <dbReference type="ARBA" id="ARBA00022490"/>
    </source>
</evidence>
<dbReference type="Gene3D" id="3.30.70.270">
    <property type="match status" value="1"/>
</dbReference>
<evidence type="ECO:0000256" key="1">
    <source>
        <dbReference type="ARBA" id="ARBA00004496"/>
    </source>
</evidence>
<keyword evidence="5 16" id="KW-0963">Cytoplasm</keyword>
<dbReference type="GO" id="GO:0042276">
    <property type="term" value="P:error-prone translesion synthesis"/>
    <property type="evidence" value="ECO:0007669"/>
    <property type="project" value="TreeGrafter"/>
</dbReference>
<evidence type="ECO:0000256" key="13">
    <source>
        <dbReference type="ARBA" id="ARBA00023125"/>
    </source>
</evidence>
<evidence type="ECO:0000256" key="14">
    <source>
        <dbReference type="ARBA" id="ARBA00023204"/>
    </source>
</evidence>
<comment type="catalytic activity">
    <reaction evidence="15 16">
        <text>DNA(n) + a 2'-deoxyribonucleoside 5'-triphosphate = DNA(n+1) + diphosphate</text>
        <dbReference type="Rhea" id="RHEA:22508"/>
        <dbReference type="Rhea" id="RHEA-COMP:17339"/>
        <dbReference type="Rhea" id="RHEA-COMP:17340"/>
        <dbReference type="ChEBI" id="CHEBI:33019"/>
        <dbReference type="ChEBI" id="CHEBI:61560"/>
        <dbReference type="ChEBI" id="CHEBI:173112"/>
        <dbReference type="EC" id="2.7.7.7"/>
    </reaction>
</comment>
<evidence type="ECO:0000256" key="4">
    <source>
        <dbReference type="ARBA" id="ARBA00022457"/>
    </source>
</evidence>
<comment type="subcellular location">
    <subcellularLocation>
        <location evidence="1 16">Cytoplasm</location>
    </subcellularLocation>
</comment>
<dbReference type="Pfam" id="PF11798">
    <property type="entry name" value="IMS_HHH"/>
    <property type="match status" value="1"/>
</dbReference>
<sequence>MRKIIHVDMDAFFAQVEMRDNPRLKGKPLIVGGDPNERGVVATCSYEARKYGIHSAMPGKTAKVLCPHAIFVRPRFEVYKAVSAQIGEIFRRYTDKVEFLSLDEAYLDVTENKKQMSSATQIAKEIKAAIWNELHLTGSAGVSYNKFLAKIASDYEKPNGLTVITPDKAQELLDNLPINKFFLVGRVTAEELKKIGVHYGKDLRNLELSYLVSVFKKRGYLLYDFARGIDEREVECSRVRKSIGAETTFNEDIRLSSIEAKEALEALAEEVSLRVKRRGVWGKNVTLKVKFSEFNQITRSMMTSSSIVEPQEIMNYVEQLMHKVDNLDEKVRLLGITLSHLMTEDERKHENISLFEYMDSLK</sequence>
<reference evidence="18" key="1">
    <citation type="journal article" date="2023" name="Int. J. Syst. Evol. Microbiol.">
        <title>&lt;i&gt;Holtiella tumoricola&lt;/i&gt; gen. nov. sp. nov., isolated from a human clinical sample.</title>
        <authorList>
            <person name="Allen-Vercoe E."/>
            <person name="Daigneault M.C."/>
            <person name="Vancuren S.J."/>
            <person name="Cochrane K."/>
            <person name="O'Neal L.L."/>
            <person name="Sankaranarayanan K."/>
            <person name="Lawson P.A."/>
        </authorList>
    </citation>
    <scope>NUCLEOTIDE SEQUENCE</scope>
    <source>
        <strain evidence="18">CC70A</strain>
    </source>
</reference>
<dbReference type="AlphaFoldDB" id="A0AA42DRL1"/>
<dbReference type="InterPro" id="IPR001126">
    <property type="entry name" value="UmuC"/>
</dbReference>
<dbReference type="FunFam" id="3.40.1170.60:FF:000001">
    <property type="entry name" value="DNA polymerase IV"/>
    <property type="match status" value="1"/>
</dbReference>
<dbReference type="GO" id="GO:0003887">
    <property type="term" value="F:DNA-directed DNA polymerase activity"/>
    <property type="evidence" value="ECO:0007669"/>
    <property type="project" value="UniProtKB-UniRule"/>
</dbReference>
<keyword evidence="19" id="KW-1185">Reference proteome</keyword>
<gene>
    <name evidence="16 18" type="primary">dinB</name>
    <name evidence="18" type="ORF">PBV87_22050</name>
</gene>
<dbReference type="NCBIfam" id="NF002677">
    <property type="entry name" value="PRK02406.1"/>
    <property type="match status" value="1"/>
</dbReference>
<keyword evidence="6 16" id="KW-0808">Transferase</keyword>
<dbReference type="Gene3D" id="3.40.1170.60">
    <property type="match status" value="1"/>
</dbReference>
<dbReference type="SUPFAM" id="SSF56672">
    <property type="entry name" value="DNA/RNA polymerases"/>
    <property type="match status" value="1"/>
</dbReference>
<dbReference type="InterPro" id="IPR043502">
    <property type="entry name" value="DNA/RNA_pol_sf"/>
</dbReference>
<name>A0AA42DRL1_9FIRM</name>
<dbReference type="GO" id="GO:0009432">
    <property type="term" value="P:SOS response"/>
    <property type="evidence" value="ECO:0007669"/>
    <property type="project" value="TreeGrafter"/>
</dbReference>
<comment type="function">
    <text evidence="16">Poorly processive, error-prone DNA polymerase involved in untargeted mutagenesis. Copies undamaged DNA at stalled replication forks, which arise in vivo from mismatched or misaligned primer ends. These misaligned primers can be extended by PolIV. Exhibits no 3'-5' exonuclease (proofreading) activity. May be involved in translesional synthesis, in conjunction with the beta clamp from PolIII.</text>
</comment>
<protein>
    <recommendedName>
        <fullName evidence="16">DNA polymerase IV</fullName>
        <shortName evidence="16">Pol IV</shortName>
        <ecNumber evidence="16">2.7.7.7</ecNumber>
    </recommendedName>
</protein>
<comment type="subunit">
    <text evidence="3 16">Monomer.</text>
</comment>
<dbReference type="InterPro" id="IPR043128">
    <property type="entry name" value="Rev_trsase/Diguanyl_cyclase"/>
</dbReference>
<evidence type="ECO:0000256" key="6">
    <source>
        <dbReference type="ARBA" id="ARBA00022679"/>
    </source>
</evidence>
<accession>A0AA42DRL1</accession>
<keyword evidence="10 16" id="KW-0227">DNA damage</keyword>
<dbReference type="InterPro" id="IPR050116">
    <property type="entry name" value="DNA_polymerase-Y"/>
</dbReference>
<dbReference type="PANTHER" id="PTHR11076">
    <property type="entry name" value="DNA REPAIR POLYMERASE UMUC / TRANSFERASE FAMILY MEMBER"/>
    <property type="match status" value="1"/>
</dbReference>
<comment type="caution">
    <text evidence="18">The sequence shown here is derived from an EMBL/GenBank/DDBJ whole genome shotgun (WGS) entry which is preliminary data.</text>
</comment>
<feature type="domain" description="UmuC" evidence="17">
    <location>
        <begin position="4"/>
        <end position="185"/>
    </location>
</feature>
<dbReference type="SUPFAM" id="SSF100879">
    <property type="entry name" value="Lesion bypass DNA polymerase (Y-family), little finger domain"/>
    <property type="match status" value="1"/>
</dbReference>
<keyword evidence="11 16" id="KW-0460">Magnesium</keyword>
<dbReference type="PROSITE" id="PS50173">
    <property type="entry name" value="UMUC"/>
    <property type="match status" value="1"/>
</dbReference>
<dbReference type="EMBL" id="JAQIFT010000074">
    <property type="protein sequence ID" value="MDA3734159.1"/>
    <property type="molecule type" value="Genomic_DNA"/>
</dbReference>
<feature type="active site" evidence="16">
    <location>
        <position position="104"/>
    </location>
</feature>
<dbReference type="Gene3D" id="3.30.1490.100">
    <property type="entry name" value="DNA polymerase, Y-family, little finger domain"/>
    <property type="match status" value="1"/>
</dbReference>
<comment type="cofactor">
    <cofactor evidence="16">
        <name>Mg(2+)</name>
        <dbReference type="ChEBI" id="CHEBI:18420"/>
    </cofactor>
    <text evidence="16">Binds 2 magnesium ions per subunit.</text>
</comment>
<evidence type="ECO:0000313" key="18">
    <source>
        <dbReference type="EMBL" id="MDA3734159.1"/>
    </source>
</evidence>
<dbReference type="CDD" id="cd03586">
    <property type="entry name" value="PolY_Pol_IV_kappa"/>
    <property type="match status" value="1"/>
</dbReference>
<keyword evidence="14 16" id="KW-0234">DNA repair</keyword>
<feature type="site" description="Substrate discrimination" evidence="16">
    <location>
        <position position="13"/>
    </location>
</feature>
<organism evidence="18 19">
    <name type="scientific">Holtiella tumoricola</name>
    <dbReference type="NCBI Taxonomy" id="3018743"/>
    <lineage>
        <taxon>Bacteria</taxon>
        <taxon>Bacillati</taxon>
        <taxon>Bacillota</taxon>
        <taxon>Clostridia</taxon>
        <taxon>Lachnospirales</taxon>
        <taxon>Cellulosilyticaceae</taxon>
        <taxon>Holtiella</taxon>
    </lineage>
</organism>
<evidence type="ECO:0000256" key="3">
    <source>
        <dbReference type="ARBA" id="ARBA00011245"/>
    </source>
</evidence>
<feature type="binding site" evidence="16">
    <location>
        <position position="103"/>
    </location>
    <ligand>
        <name>Mg(2+)</name>
        <dbReference type="ChEBI" id="CHEBI:18420"/>
    </ligand>
</feature>
<dbReference type="HAMAP" id="MF_01113">
    <property type="entry name" value="DNApol_IV"/>
    <property type="match status" value="1"/>
</dbReference>
<evidence type="ECO:0000256" key="16">
    <source>
        <dbReference type="HAMAP-Rule" id="MF_01113"/>
    </source>
</evidence>
<keyword evidence="12 16" id="KW-0239">DNA-directed DNA polymerase</keyword>
<dbReference type="Pfam" id="PF11799">
    <property type="entry name" value="IMS_C"/>
    <property type="match status" value="1"/>
</dbReference>
<dbReference type="InterPro" id="IPR022880">
    <property type="entry name" value="DNApol_IV"/>
</dbReference>
<dbReference type="GO" id="GO:0006261">
    <property type="term" value="P:DNA-templated DNA replication"/>
    <property type="evidence" value="ECO:0007669"/>
    <property type="project" value="UniProtKB-UniRule"/>
</dbReference>
<dbReference type="GO" id="GO:0003684">
    <property type="term" value="F:damaged DNA binding"/>
    <property type="evidence" value="ECO:0007669"/>
    <property type="project" value="InterPro"/>
</dbReference>
<dbReference type="GO" id="GO:0006281">
    <property type="term" value="P:DNA repair"/>
    <property type="evidence" value="ECO:0007669"/>
    <property type="project" value="UniProtKB-UniRule"/>
</dbReference>
<dbReference type="InterPro" id="IPR024728">
    <property type="entry name" value="PolY_HhH_motif"/>
</dbReference>
<dbReference type="FunFam" id="3.30.70.270:FF:000002">
    <property type="entry name" value="DNA polymerase IV"/>
    <property type="match status" value="1"/>
</dbReference>
<evidence type="ECO:0000256" key="11">
    <source>
        <dbReference type="ARBA" id="ARBA00022842"/>
    </source>
</evidence>
<dbReference type="Gene3D" id="1.10.150.20">
    <property type="entry name" value="5' to 3' exonuclease, C-terminal subdomain"/>
    <property type="match status" value="1"/>
</dbReference>
<evidence type="ECO:0000259" key="17">
    <source>
        <dbReference type="PROSITE" id="PS50173"/>
    </source>
</evidence>
<keyword evidence="4 16" id="KW-0515">Mutator protein</keyword>
<evidence type="ECO:0000256" key="8">
    <source>
        <dbReference type="ARBA" id="ARBA00022705"/>
    </source>
</evidence>
<proteinExistence type="inferred from homology"/>
<evidence type="ECO:0000256" key="10">
    <source>
        <dbReference type="ARBA" id="ARBA00022763"/>
    </source>
</evidence>
<dbReference type="InterPro" id="IPR036775">
    <property type="entry name" value="DNA_pol_Y-fam_lit_finger_sf"/>
</dbReference>
<keyword evidence="9 16" id="KW-0479">Metal-binding</keyword>
<dbReference type="Proteomes" id="UP001169242">
    <property type="component" value="Unassembled WGS sequence"/>
</dbReference>
<dbReference type="Pfam" id="PF00817">
    <property type="entry name" value="IMS"/>
    <property type="match status" value="1"/>
</dbReference>
<dbReference type="GO" id="GO:0000287">
    <property type="term" value="F:magnesium ion binding"/>
    <property type="evidence" value="ECO:0007669"/>
    <property type="project" value="UniProtKB-UniRule"/>
</dbReference>
<evidence type="ECO:0000256" key="9">
    <source>
        <dbReference type="ARBA" id="ARBA00022723"/>
    </source>
</evidence>
<dbReference type="FunFam" id="3.30.1490.100:FF:000004">
    <property type="entry name" value="DNA polymerase IV"/>
    <property type="match status" value="1"/>
</dbReference>